<accession>A0ACC2RVJ7</accession>
<protein>
    <submittedName>
        <fullName evidence="1">Uncharacterized protein</fullName>
    </submittedName>
</protein>
<sequence length="116" mass="13338">MCLIQTIVFLSVLSPSLSVTAAECIETLYEKCKRENPDHACAVFYSEPMTPHPIYKYKWIEEKDQCSPPFGTPYYIVAIPKKQTAAWIVRSGDGGFENWRFDPSAFNRLDKRITIK</sequence>
<name>A0ACC2RVJ7_9FUNG</name>
<reference evidence="1" key="1">
    <citation type="submission" date="2022-04" db="EMBL/GenBank/DDBJ databases">
        <title>Genome of the entomopathogenic fungus Entomophthora muscae.</title>
        <authorList>
            <person name="Elya C."/>
            <person name="Lovett B.R."/>
            <person name="Lee E."/>
            <person name="Macias A.M."/>
            <person name="Hajek A.E."/>
            <person name="De Bivort B.L."/>
            <person name="Kasson M.T."/>
            <person name="De Fine Licht H.H."/>
            <person name="Stajich J.E."/>
        </authorList>
    </citation>
    <scope>NUCLEOTIDE SEQUENCE</scope>
    <source>
        <strain evidence="1">Berkeley</strain>
    </source>
</reference>
<proteinExistence type="predicted"/>
<keyword evidence="2" id="KW-1185">Reference proteome</keyword>
<dbReference type="EMBL" id="QTSX02006469">
    <property type="protein sequence ID" value="KAJ9054077.1"/>
    <property type="molecule type" value="Genomic_DNA"/>
</dbReference>
<evidence type="ECO:0000313" key="2">
    <source>
        <dbReference type="Proteomes" id="UP001165960"/>
    </source>
</evidence>
<organism evidence="1 2">
    <name type="scientific">Entomophthora muscae</name>
    <dbReference type="NCBI Taxonomy" id="34485"/>
    <lineage>
        <taxon>Eukaryota</taxon>
        <taxon>Fungi</taxon>
        <taxon>Fungi incertae sedis</taxon>
        <taxon>Zoopagomycota</taxon>
        <taxon>Entomophthoromycotina</taxon>
        <taxon>Entomophthoromycetes</taxon>
        <taxon>Entomophthorales</taxon>
        <taxon>Entomophthoraceae</taxon>
        <taxon>Entomophthora</taxon>
    </lineage>
</organism>
<evidence type="ECO:0000313" key="1">
    <source>
        <dbReference type="EMBL" id="KAJ9054077.1"/>
    </source>
</evidence>
<dbReference type="Proteomes" id="UP001165960">
    <property type="component" value="Unassembled WGS sequence"/>
</dbReference>
<gene>
    <name evidence="1" type="ORF">DSO57_1018336</name>
</gene>
<comment type="caution">
    <text evidence="1">The sequence shown here is derived from an EMBL/GenBank/DDBJ whole genome shotgun (WGS) entry which is preliminary data.</text>
</comment>